<feature type="compositionally biased region" description="Polar residues" evidence="21">
    <location>
        <begin position="814"/>
        <end position="824"/>
    </location>
</feature>
<dbReference type="PaxDb" id="65489-OBART04G04690.1"/>
<name>A0A0D3FT72_9ORYZ</name>
<dbReference type="Proteomes" id="UP000026960">
    <property type="component" value="Chromosome 4"/>
</dbReference>
<dbReference type="InterPro" id="IPR001611">
    <property type="entry name" value="Leu-rich_rpt"/>
</dbReference>
<dbReference type="SMART" id="SM00369">
    <property type="entry name" value="LRR_TYP"/>
    <property type="match status" value="7"/>
</dbReference>
<evidence type="ECO:0000256" key="19">
    <source>
        <dbReference type="ARBA" id="ARBA00048679"/>
    </source>
</evidence>
<organism evidence="24">
    <name type="scientific">Oryza barthii</name>
    <dbReference type="NCBI Taxonomy" id="65489"/>
    <lineage>
        <taxon>Eukaryota</taxon>
        <taxon>Viridiplantae</taxon>
        <taxon>Streptophyta</taxon>
        <taxon>Embryophyta</taxon>
        <taxon>Tracheophyta</taxon>
        <taxon>Spermatophyta</taxon>
        <taxon>Magnoliopsida</taxon>
        <taxon>Liliopsida</taxon>
        <taxon>Poales</taxon>
        <taxon>Poaceae</taxon>
        <taxon>BOP clade</taxon>
        <taxon>Oryzoideae</taxon>
        <taxon>Oryzeae</taxon>
        <taxon>Oryzinae</taxon>
        <taxon>Oryza</taxon>
    </lineage>
</organism>
<evidence type="ECO:0000256" key="15">
    <source>
        <dbReference type="ARBA" id="ARBA00023136"/>
    </source>
</evidence>
<dbReference type="InterPro" id="IPR008271">
    <property type="entry name" value="Ser/Thr_kinase_AS"/>
</dbReference>
<evidence type="ECO:0000256" key="5">
    <source>
        <dbReference type="ARBA" id="ARBA00022553"/>
    </source>
</evidence>
<evidence type="ECO:0000256" key="6">
    <source>
        <dbReference type="ARBA" id="ARBA00022614"/>
    </source>
</evidence>
<dbReference type="InterPro" id="IPR051809">
    <property type="entry name" value="Plant_receptor-like_S/T_kinase"/>
</dbReference>
<dbReference type="SUPFAM" id="SSF52058">
    <property type="entry name" value="L domain-like"/>
    <property type="match status" value="1"/>
</dbReference>
<keyword evidence="8 22" id="KW-0812">Transmembrane</keyword>
<keyword evidence="7" id="KW-0808">Transferase</keyword>
<keyword evidence="15 22" id="KW-0472">Membrane</keyword>
<protein>
    <recommendedName>
        <fullName evidence="2">non-specific serine/threonine protein kinase</fullName>
        <ecNumber evidence="2">2.7.11.1</ecNumber>
    </recommendedName>
</protein>
<dbReference type="PANTHER" id="PTHR27008">
    <property type="entry name" value="OS04G0122200 PROTEIN"/>
    <property type="match status" value="1"/>
</dbReference>
<dbReference type="Gramene" id="OBART04G04690.1">
    <property type="protein sequence ID" value="OBART04G04690.1"/>
    <property type="gene ID" value="OBART04G04690"/>
</dbReference>
<keyword evidence="3" id="KW-1003">Cell membrane</keyword>
<dbReference type="Pfam" id="PF00560">
    <property type="entry name" value="LRR_1"/>
    <property type="match status" value="5"/>
</dbReference>
<reference evidence="24" key="1">
    <citation type="journal article" date="2009" name="Rice">
        <title>De Novo Next Generation Sequencing of Plant Genomes.</title>
        <authorList>
            <person name="Rounsley S."/>
            <person name="Marri P.R."/>
            <person name="Yu Y."/>
            <person name="He R."/>
            <person name="Sisneros N."/>
            <person name="Goicoechea J.L."/>
            <person name="Lee S.J."/>
            <person name="Angelova A."/>
            <person name="Kudrna D."/>
            <person name="Luo M."/>
            <person name="Affourtit J."/>
            <person name="Desany B."/>
            <person name="Knight J."/>
            <person name="Niazi F."/>
            <person name="Egholm M."/>
            <person name="Wing R.A."/>
        </authorList>
    </citation>
    <scope>NUCLEOTIDE SEQUENCE [LARGE SCALE GENOMIC DNA]</scope>
    <source>
        <strain evidence="24">cv. IRGC 105608</strain>
    </source>
</reference>
<keyword evidence="9" id="KW-0732">Signal</keyword>
<dbReference type="GO" id="GO:0005524">
    <property type="term" value="F:ATP binding"/>
    <property type="evidence" value="ECO:0007669"/>
    <property type="project" value="UniProtKB-UniRule"/>
</dbReference>
<dbReference type="Gene3D" id="3.80.10.10">
    <property type="entry name" value="Ribonuclease Inhibitor"/>
    <property type="match status" value="3"/>
</dbReference>
<evidence type="ECO:0000256" key="17">
    <source>
        <dbReference type="ARBA" id="ARBA00023180"/>
    </source>
</evidence>
<evidence type="ECO:0000313" key="25">
    <source>
        <dbReference type="Proteomes" id="UP000026960"/>
    </source>
</evidence>
<dbReference type="Gene3D" id="3.30.200.20">
    <property type="entry name" value="Phosphorylase Kinase, domain 1"/>
    <property type="match status" value="1"/>
</dbReference>
<keyword evidence="25" id="KW-1185">Reference proteome</keyword>
<evidence type="ECO:0000256" key="20">
    <source>
        <dbReference type="PROSITE-ProRule" id="PRU10141"/>
    </source>
</evidence>
<keyword evidence="5" id="KW-0597">Phosphoprotein</keyword>
<dbReference type="HOGENOM" id="CLU_000288_22_0_1"/>
<keyword evidence="14 22" id="KW-1133">Transmembrane helix</keyword>
<evidence type="ECO:0000256" key="13">
    <source>
        <dbReference type="ARBA" id="ARBA00022840"/>
    </source>
</evidence>
<dbReference type="FunFam" id="3.30.200.20:FF:000661">
    <property type="entry name" value="Serine-threonine protein kinase plant-type"/>
    <property type="match status" value="1"/>
</dbReference>
<dbReference type="Gene3D" id="1.10.510.10">
    <property type="entry name" value="Transferase(Phosphotransferase) domain 1"/>
    <property type="match status" value="1"/>
</dbReference>
<dbReference type="AlphaFoldDB" id="A0A0D3FT72"/>
<keyword evidence="11 20" id="KW-0547">Nucleotide-binding</keyword>
<evidence type="ECO:0000256" key="9">
    <source>
        <dbReference type="ARBA" id="ARBA00022729"/>
    </source>
</evidence>
<feature type="compositionally biased region" description="Basic and acidic residues" evidence="21">
    <location>
        <begin position="784"/>
        <end position="798"/>
    </location>
</feature>
<comment type="catalytic activity">
    <reaction evidence="19">
        <text>L-seryl-[protein] + ATP = O-phospho-L-seryl-[protein] + ADP + H(+)</text>
        <dbReference type="Rhea" id="RHEA:17989"/>
        <dbReference type="Rhea" id="RHEA-COMP:9863"/>
        <dbReference type="Rhea" id="RHEA-COMP:11604"/>
        <dbReference type="ChEBI" id="CHEBI:15378"/>
        <dbReference type="ChEBI" id="CHEBI:29999"/>
        <dbReference type="ChEBI" id="CHEBI:30616"/>
        <dbReference type="ChEBI" id="CHEBI:83421"/>
        <dbReference type="ChEBI" id="CHEBI:456216"/>
        <dbReference type="EC" id="2.7.11.1"/>
    </reaction>
</comment>
<evidence type="ECO:0000256" key="12">
    <source>
        <dbReference type="ARBA" id="ARBA00022777"/>
    </source>
</evidence>
<keyword evidence="12" id="KW-0418">Kinase</keyword>
<evidence type="ECO:0000256" key="11">
    <source>
        <dbReference type="ARBA" id="ARBA00022741"/>
    </source>
</evidence>
<evidence type="ECO:0000256" key="14">
    <source>
        <dbReference type="ARBA" id="ARBA00022989"/>
    </source>
</evidence>
<evidence type="ECO:0000256" key="7">
    <source>
        <dbReference type="ARBA" id="ARBA00022679"/>
    </source>
</evidence>
<evidence type="ECO:0000256" key="8">
    <source>
        <dbReference type="ARBA" id="ARBA00022692"/>
    </source>
</evidence>
<feature type="binding site" evidence="20">
    <location>
        <position position="697"/>
    </location>
    <ligand>
        <name>ATP</name>
        <dbReference type="ChEBI" id="CHEBI:30616"/>
    </ligand>
</feature>
<dbReference type="GO" id="GO:0005886">
    <property type="term" value="C:plasma membrane"/>
    <property type="evidence" value="ECO:0007669"/>
    <property type="project" value="UniProtKB-SubCell"/>
</dbReference>
<dbReference type="FunFam" id="1.10.510.10:FF:000358">
    <property type="entry name" value="Putative leucine-rich repeat receptor-like serine/threonine-protein kinase"/>
    <property type="match status" value="1"/>
</dbReference>
<dbReference type="InterPro" id="IPR017441">
    <property type="entry name" value="Protein_kinase_ATP_BS"/>
</dbReference>
<evidence type="ECO:0000256" key="1">
    <source>
        <dbReference type="ARBA" id="ARBA00004162"/>
    </source>
</evidence>
<evidence type="ECO:0000256" key="22">
    <source>
        <dbReference type="SAM" id="Phobius"/>
    </source>
</evidence>
<dbReference type="EC" id="2.7.11.1" evidence="2"/>
<feature type="region of interest" description="Disordered" evidence="21">
    <location>
        <begin position="763"/>
        <end position="843"/>
    </location>
</feature>
<dbReference type="FunFam" id="3.80.10.10:FF:000317">
    <property type="entry name" value="Inactive leucine-rich repeat receptor-like protein kinase"/>
    <property type="match status" value="1"/>
</dbReference>
<reference evidence="24" key="2">
    <citation type="submission" date="2015-03" db="UniProtKB">
        <authorList>
            <consortium name="EnsemblPlants"/>
        </authorList>
    </citation>
    <scope>IDENTIFICATION</scope>
</reference>
<proteinExistence type="predicted"/>
<dbReference type="PROSITE" id="PS51450">
    <property type="entry name" value="LRR"/>
    <property type="match status" value="1"/>
</dbReference>
<evidence type="ECO:0000256" key="21">
    <source>
        <dbReference type="SAM" id="MobiDB-lite"/>
    </source>
</evidence>
<evidence type="ECO:0000256" key="10">
    <source>
        <dbReference type="ARBA" id="ARBA00022737"/>
    </source>
</evidence>
<dbReference type="InterPro" id="IPR011009">
    <property type="entry name" value="Kinase-like_dom_sf"/>
</dbReference>
<evidence type="ECO:0000259" key="23">
    <source>
        <dbReference type="PROSITE" id="PS50011"/>
    </source>
</evidence>
<dbReference type="PROSITE" id="PS00107">
    <property type="entry name" value="PROTEIN_KINASE_ATP"/>
    <property type="match status" value="1"/>
</dbReference>
<evidence type="ECO:0000313" key="24">
    <source>
        <dbReference type="EnsemblPlants" id="OBART04G04690.1"/>
    </source>
</evidence>
<dbReference type="PRINTS" id="PR00019">
    <property type="entry name" value="LEURICHRPT"/>
</dbReference>
<dbReference type="PROSITE" id="PS00108">
    <property type="entry name" value="PROTEIN_KINASE_ST"/>
    <property type="match status" value="1"/>
</dbReference>
<dbReference type="SMART" id="SM00220">
    <property type="entry name" value="S_TKc"/>
    <property type="match status" value="1"/>
</dbReference>
<sequence length="1041" mass="114903">MTVVAVGIVGNAPQPSFGRHPGRSRYNSLSGQIPRELQNLRNLRYIDLLVHYLTGPLPNDLFNNTPKLKYLNFRNNSLSGTIPVGIGTLPILQHLEIAYNHFSGPVPELIFNMSKLEMLHLGGNGYLDGSIPGNKSFNLPLLQKICLYENRFMGQIPLGLADCKYLQWIFIGHNLFEGPVPAWLGKLPDLVLLDLESNNLVGPIPSALGNLSNLDTLGLQSCNLTGQIPQELAQLRKIKGLFLDHNHFTGSIPTFFANFSELAVFLIGANSFTGAVPTAIGSTGSVEWFNIGDNYLQGSLDFLATLSNCQNIWEVGFDLNYFTGELPNYVGNFSSTLINFFAVGNRLSGDLPSTLLNLSNLVWLDLSNNQLTGTIPESIMLMDKLQVLNLSGNIMSGTIPRQIGHLRNLQTLILNNNNFSGVLPNDLGNLSNLQYLVLSKNHMSSTIPASLFHMNSLITVDLSQNSLEGALPVDIGQLNHIDRIDLSSNRLFGRIPESFGQFLMTTYLNLSHNSLNGSFPNSFDKLINLKSLDVSYNDLSGTIPQYLANFTDLSSLNLSFNNLHGPIPEGGIFANITLQSLMGNPALCGGVPRLGFMPCKNNNNSNKRHILKFLLPSVIIVVGVIATCMYMMMRKKAKQQDRIISPDMEDVLNNRLISYHDIVRATDNFSETNLLGAGSFGKVFKGQLNDGTMVAIKVLNMELEQAIRSFDSECHALRMARHRNLIRILTTCSNLDFFFSPGRPKEANRRRGSENDATMVVTTSKMPPSPIKKDVVFTQRSSPRKGEGNPRQRSKEITTPEDVAADGPIAVHQLRTTTQTNGSTWHPPHRTDAPPSGSLETQLHSEGGEQLGFLQRLDILLDVSMAMEYLHYHHCEVVLHCDLKPSNVLFDQDMVALVADFGIAKLLRGDDNSVISASMPGTIGYMAPEYGSVGKASRKSDAFSYGIMLLELFTGKRPTDPMFVGELSLRQWVTSAFPSNVMDVVDNRLLVQDSSSSLNNFIVPVFELGLQCSHELPDQRMTMSEVVVRLAKIKKDYMASV</sequence>
<keyword evidence="10" id="KW-0677">Repeat</keyword>
<dbReference type="EnsemblPlants" id="OBART04G04690.1">
    <property type="protein sequence ID" value="OBART04G04690.1"/>
    <property type="gene ID" value="OBART04G04690"/>
</dbReference>
<evidence type="ECO:0000256" key="3">
    <source>
        <dbReference type="ARBA" id="ARBA00022475"/>
    </source>
</evidence>
<evidence type="ECO:0000256" key="18">
    <source>
        <dbReference type="ARBA" id="ARBA00047899"/>
    </source>
</evidence>
<dbReference type="SUPFAM" id="SSF52047">
    <property type="entry name" value="RNI-like"/>
    <property type="match status" value="1"/>
</dbReference>
<evidence type="ECO:0000256" key="4">
    <source>
        <dbReference type="ARBA" id="ARBA00022527"/>
    </source>
</evidence>
<dbReference type="GO" id="GO:0004674">
    <property type="term" value="F:protein serine/threonine kinase activity"/>
    <property type="evidence" value="ECO:0007669"/>
    <property type="project" value="UniProtKB-KW"/>
</dbReference>
<keyword evidence="16" id="KW-0675">Receptor</keyword>
<dbReference type="InterPro" id="IPR001245">
    <property type="entry name" value="Ser-Thr/Tyr_kinase_cat_dom"/>
</dbReference>
<dbReference type="InterPro" id="IPR003591">
    <property type="entry name" value="Leu-rich_rpt_typical-subtyp"/>
</dbReference>
<feature type="transmembrane region" description="Helical" evidence="22">
    <location>
        <begin position="613"/>
        <end position="633"/>
    </location>
</feature>
<feature type="domain" description="Protein kinase" evidence="23">
    <location>
        <begin position="669"/>
        <end position="1038"/>
    </location>
</feature>
<dbReference type="Pfam" id="PF13855">
    <property type="entry name" value="LRR_8"/>
    <property type="match status" value="2"/>
</dbReference>
<dbReference type="Pfam" id="PF07714">
    <property type="entry name" value="PK_Tyr_Ser-Thr"/>
    <property type="match status" value="2"/>
</dbReference>
<evidence type="ECO:0000256" key="16">
    <source>
        <dbReference type="ARBA" id="ARBA00023170"/>
    </source>
</evidence>
<dbReference type="InterPro" id="IPR032675">
    <property type="entry name" value="LRR_dom_sf"/>
</dbReference>
<comment type="subcellular location">
    <subcellularLocation>
        <location evidence="1">Cell membrane</location>
        <topology evidence="1">Single-pass membrane protein</topology>
    </subcellularLocation>
</comment>
<dbReference type="eggNOG" id="ENOG502QPYS">
    <property type="taxonomic scope" value="Eukaryota"/>
</dbReference>
<dbReference type="FunFam" id="3.80.10.10:FF:000095">
    <property type="entry name" value="LRR receptor-like serine/threonine-protein kinase GSO1"/>
    <property type="match status" value="1"/>
</dbReference>
<comment type="catalytic activity">
    <reaction evidence="18">
        <text>L-threonyl-[protein] + ATP = O-phospho-L-threonyl-[protein] + ADP + H(+)</text>
        <dbReference type="Rhea" id="RHEA:46608"/>
        <dbReference type="Rhea" id="RHEA-COMP:11060"/>
        <dbReference type="Rhea" id="RHEA-COMP:11605"/>
        <dbReference type="ChEBI" id="CHEBI:15378"/>
        <dbReference type="ChEBI" id="CHEBI:30013"/>
        <dbReference type="ChEBI" id="CHEBI:30616"/>
        <dbReference type="ChEBI" id="CHEBI:61977"/>
        <dbReference type="ChEBI" id="CHEBI:456216"/>
        <dbReference type="EC" id="2.7.11.1"/>
    </reaction>
</comment>
<accession>A0A0D3FT72</accession>
<dbReference type="PANTHER" id="PTHR27008:SF497">
    <property type="entry name" value="OS11G0695000 PROTEIN"/>
    <property type="match status" value="1"/>
</dbReference>
<dbReference type="STRING" id="65489.A0A0D3FT72"/>
<evidence type="ECO:0000256" key="2">
    <source>
        <dbReference type="ARBA" id="ARBA00012513"/>
    </source>
</evidence>
<keyword evidence="17" id="KW-0325">Glycoprotein</keyword>
<dbReference type="InterPro" id="IPR000719">
    <property type="entry name" value="Prot_kinase_dom"/>
</dbReference>
<dbReference type="SUPFAM" id="SSF56112">
    <property type="entry name" value="Protein kinase-like (PK-like)"/>
    <property type="match status" value="1"/>
</dbReference>
<keyword evidence="6" id="KW-0433">Leucine-rich repeat</keyword>
<keyword evidence="4" id="KW-0723">Serine/threonine-protein kinase</keyword>
<dbReference type="PROSITE" id="PS50011">
    <property type="entry name" value="PROTEIN_KINASE_DOM"/>
    <property type="match status" value="1"/>
</dbReference>
<keyword evidence="13 20" id="KW-0067">ATP-binding</keyword>